<organism evidence="1 2">
    <name type="scientific">Cecembia calidifontis</name>
    <dbReference type="NCBI Taxonomy" id="1187080"/>
    <lineage>
        <taxon>Bacteria</taxon>
        <taxon>Pseudomonadati</taxon>
        <taxon>Bacteroidota</taxon>
        <taxon>Cytophagia</taxon>
        <taxon>Cytophagales</taxon>
        <taxon>Cyclobacteriaceae</taxon>
        <taxon>Cecembia</taxon>
    </lineage>
</organism>
<protein>
    <submittedName>
        <fullName evidence="1">Uncharacterized protein</fullName>
    </submittedName>
</protein>
<proteinExistence type="predicted"/>
<evidence type="ECO:0000313" key="2">
    <source>
        <dbReference type="Proteomes" id="UP000292209"/>
    </source>
</evidence>
<sequence>MTPFHIQISKKLFRKSCCFFLISVIFWNCGENKIEENDRPLNDSTIIEKVMDRFDLNVQYHDGKFWLMVDNGAKVLVYKEDEKLKEFTLSDIRYGMGHFYITGGGFSTGFLLDQNQLVCFQHTPNQLKFVDIFSGQIKLTKALELNLKGKLKYIAPLDRKNALIQIIDKEEPNRLVVAKLNIDTNHSDLFLSENLEFSSEDVIIKVFGKKIYVLPQQTLKMWVFDKNSGELLNRINLPALSIREYKERPKFDTENPFKWLELTPLERIQYKEDKYIDFFVKDGLLYLAHLIYSRDGEDSGSVGFYWSEIDLESGEQVEGTFLNQQFIGFDGNGNFFILKNDPIRIIIQPVSEVSLLFD</sequence>
<accession>A0A4Q7PB81</accession>
<comment type="caution">
    <text evidence="1">The sequence shown here is derived from an EMBL/GenBank/DDBJ whole genome shotgun (WGS) entry which is preliminary data.</text>
</comment>
<dbReference type="Proteomes" id="UP000292209">
    <property type="component" value="Unassembled WGS sequence"/>
</dbReference>
<name>A0A4Q7PB81_9BACT</name>
<dbReference type="EMBL" id="SGXG01000001">
    <property type="protein sequence ID" value="RZS96042.1"/>
    <property type="molecule type" value="Genomic_DNA"/>
</dbReference>
<gene>
    <name evidence="1" type="ORF">BC751_1596</name>
</gene>
<evidence type="ECO:0000313" key="1">
    <source>
        <dbReference type="EMBL" id="RZS96042.1"/>
    </source>
</evidence>
<dbReference type="AlphaFoldDB" id="A0A4Q7PB81"/>
<reference evidence="1 2" key="1">
    <citation type="submission" date="2019-02" db="EMBL/GenBank/DDBJ databases">
        <title>Genomic Encyclopedia of Archaeal and Bacterial Type Strains, Phase II (KMG-II): from individual species to whole genera.</title>
        <authorList>
            <person name="Goeker M."/>
        </authorList>
    </citation>
    <scope>NUCLEOTIDE SEQUENCE [LARGE SCALE GENOMIC DNA]</scope>
    <source>
        <strain evidence="1 2">DSM 21411</strain>
    </source>
</reference>
<keyword evidence="2" id="KW-1185">Reference proteome</keyword>